<sequence length="225" mass="24833">MDQWEELMMVCKQDLTIITIHLFDVGNRSALPLSFMVLFKIFLLSLVGITLSVDLYNVGLDYTSANVASATSNTVPVITFFLALVLRIKDGTGVRRKARGTLLPHATRGSSCLRQCASCADKAAWRVPCPTTVGIRQVPTEDHNQQSPKPSEFTTHQKFWDDCGAKGVPDTKKPGRCGEAEKGKEETPEDGTKTWRGEGHLLASPLDAQRQGVRCHCSCCRIRLQ</sequence>
<evidence type="ECO:0000256" key="3">
    <source>
        <dbReference type="ARBA" id="ARBA00023136"/>
    </source>
</evidence>
<evidence type="ECO:0000256" key="4">
    <source>
        <dbReference type="SAM" id="MobiDB-lite"/>
    </source>
</evidence>
<dbReference type="InterPro" id="IPR030184">
    <property type="entry name" value="WAT1-related"/>
</dbReference>
<dbReference type="GO" id="GO:0022857">
    <property type="term" value="F:transmembrane transporter activity"/>
    <property type="evidence" value="ECO:0007669"/>
    <property type="project" value="InterPro"/>
</dbReference>
<gene>
    <name evidence="6" type="ORF">Taro_025725</name>
</gene>
<dbReference type="AlphaFoldDB" id="A0A843V9L4"/>
<feature type="transmembrane region" description="Helical" evidence="5">
    <location>
        <begin position="65"/>
        <end position="86"/>
    </location>
</feature>
<dbReference type="GO" id="GO:0016020">
    <property type="term" value="C:membrane"/>
    <property type="evidence" value="ECO:0007669"/>
    <property type="project" value="InterPro"/>
</dbReference>
<accession>A0A843V9L4</accession>
<proteinExistence type="predicted"/>
<dbReference type="PANTHER" id="PTHR31218">
    <property type="entry name" value="WAT1-RELATED PROTEIN"/>
    <property type="match status" value="1"/>
</dbReference>
<comment type="caution">
    <text evidence="6">The sequence shown here is derived from an EMBL/GenBank/DDBJ whole genome shotgun (WGS) entry which is preliminary data.</text>
</comment>
<dbReference type="EMBL" id="NMUH01001515">
    <property type="protein sequence ID" value="MQL93091.1"/>
    <property type="molecule type" value="Genomic_DNA"/>
</dbReference>
<keyword evidence="1 5" id="KW-0812">Transmembrane</keyword>
<name>A0A843V9L4_COLES</name>
<dbReference type="OrthoDB" id="757695at2759"/>
<protein>
    <recommendedName>
        <fullName evidence="8">WAT1-related protein</fullName>
    </recommendedName>
</protein>
<keyword evidence="7" id="KW-1185">Reference proteome</keyword>
<evidence type="ECO:0000256" key="1">
    <source>
        <dbReference type="ARBA" id="ARBA00022692"/>
    </source>
</evidence>
<evidence type="ECO:0000256" key="5">
    <source>
        <dbReference type="SAM" id="Phobius"/>
    </source>
</evidence>
<keyword evidence="2 5" id="KW-1133">Transmembrane helix</keyword>
<evidence type="ECO:0000256" key="2">
    <source>
        <dbReference type="ARBA" id="ARBA00022989"/>
    </source>
</evidence>
<dbReference type="Proteomes" id="UP000652761">
    <property type="component" value="Unassembled WGS sequence"/>
</dbReference>
<reference evidence="6" key="1">
    <citation type="submission" date="2017-07" db="EMBL/GenBank/DDBJ databases">
        <title>Taro Niue Genome Assembly and Annotation.</title>
        <authorList>
            <person name="Atibalentja N."/>
            <person name="Keating K."/>
            <person name="Fields C.J."/>
        </authorList>
    </citation>
    <scope>NUCLEOTIDE SEQUENCE</scope>
    <source>
        <strain evidence="6">Niue_2</strain>
        <tissue evidence="6">Leaf</tissue>
    </source>
</reference>
<evidence type="ECO:0000313" key="7">
    <source>
        <dbReference type="Proteomes" id="UP000652761"/>
    </source>
</evidence>
<evidence type="ECO:0008006" key="8">
    <source>
        <dbReference type="Google" id="ProtNLM"/>
    </source>
</evidence>
<organism evidence="6 7">
    <name type="scientific">Colocasia esculenta</name>
    <name type="common">Wild taro</name>
    <name type="synonym">Arum esculentum</name>
    <dbReference type="NCBI Taxonomy" id="4460"/>
    <lineage>
        <taxon>Eukaryota</taxon>
        <taxon>Viridiplantae</taxon>
        <taxon>Streptophyta</taxon>
        <taxon>Embryophyta</taxon>
        <taxon>Tracheophyta</taxon>
        <taxon>Spermatophyta</taxon>
        <taxon>Magnoliopsida</taxon>
        <taxon>Liliopsida</taxon>
        <taxon>Araceae</taxon>
        <taxon>Aroideae</taxon>
        <taxon>Colocasieae</taxon>
        <taxon>Colocasia</taxon>
    </lineage>
</organism>
<keyword evidence="3 5" id="KW-0472">Membrane</keyword>
<feature type="transmembrane region" description="Helical" evidence="5">
    <location>
        <begin position="30"/>
        <end position="53"/>
    </location>
</feature>
<feature type="region of interest" description="Disordered" evidence="4">
    <location>
        <begin position="162"/>
        <end position="197"/>
    </location>
</feature>
<evidence type="ECO:0000313" key="6">
    <source>
        <dbReference type="EMBL" id="MQL93091.1"/>
    </source>
</evidence>